<evidence type="ECO:0000313" key="9">
    <source>
        <dbReference type="EMBL" id="EPS27438.1"/>
    </source>
</evidence>
<sequence>MGDHATTNNSSATATTEAAYADKGKGKAQDPDMSMEDDSDSESDNGEEMVEADEEEADDSLEPISESNIISSGRRTRGRNINWEEVRNKTDDMDDDEDDDEDYQGGADDDQMRD</sequence>
<dbReference type="InterPro" id="IPR019098">
    <property type="entry name" value="Histone_chaperone_domain_CHZ"/>
</dbReference>
<evidence type="ECO:0000256" key="4">
    <source>
        <dbReference type="ARBA" id="ARBA00023186"/>
    </source>
</evidence>
<dbReference type="eggNOG" id="ENOG502SCUM">
    <property type="taxonomic scope" value="Eukaryota"/>
</dbReference>
<feature type="domain" description="Histone chaperone" evidence="8">
    <location>
        <begin position="54"/>
        <end position="92"/>
    </location>
</feature>
<evidence type="ECO:0000313" key="10">
    <source>
        <dbReference type="Proteomes" id="UP000019376"/>
    </source>
</evidence>
<evidence type="ECO:0000259" key="8">
    <source>
        <dbReference type="SMART" id="SM01082"/>
    </source>
</evidence>
<feature type="compositionally biased region" description="Basic and acidic residues" evidence="7">
    <location>
        <begin position="20"/>
        <end position="30"/>
    </location>
</feature>
<dbReference type="Pfam" id="PF09649">
    <property type="entry name" value="CHZ"/>
    <property type="match status" value="1"/>
</dbReference>
<keyword evidence="4" id="KW-0143">Chaperone</keyword>
<evidence type="ECO:0000256" key="7">
    <source>
        <dbReference type="SAM" id="MobiDB-lite"/>
    </source>
</evidence>
<evidence type="ECO:0000256" key="3">
    <source>
        <dbReference type="ARBA" id="ARBA00008057"/>
    </source>
</evidence>
<dbReference type="AlphaFoldDB" id="S8ANG9"/>
<comment type="subcellular location">
    <subcellularLocation>
        <location evidence="2">Nucleus</location>
    </subcellularLocation>
</comment>
<comment type="subunit">
    <text evidence="6">Forms a heterotrimer with H2A.Z-H2B, stabilizing the association of the histone dimer. Also, with a lower affinity, forms a heterotrimer with H2A-H2B.</text>
</comment>
<feature type="compositionally biased region" description="Acidic residues" evidence="7">
    <location>
        <begin position="33"/>
        <end position="61"/>
    </location>
</feature>
<organism evidence="9 10">
    <name type="scientific">Penicillium oxalicum (strain 114-2 / CGMCC 5302)</name>
    <name type="common">Penicillium decumbens</name>
    <dbReference type="NCBI Taxonomy" id="933388"/>
    <lineage>
        <taxon>Eukaryota</taxon>
        <taxon>Fungi</taxon>
        <taxon>Dikarya</taxon>
        <taxon>Ascomycota</taxon>
        <taxon>Pezizomycotina</taxon>
        <taxon>Eurotiomycetes</taxon>
        <taxon>Eurotiomycetidae</taxon>
        <taxon>Eurotiales</taxon>
        <taxon>Aspergillaceae</taxon>
        <taxon>Penicillium</taxon>
    </lineage>
</organism>
<feature type="compositionally biased region" description="Acidic residues" evidence="7">
    <location>
        <begin position="92"/>
        <end position="114"/>
    </location>
</feature>
<dbReference type="SMART" id="SM01082">
    <property type="entry name" value="CHZ"/>
    <property type="match status" value="1"/>
</dbReference>
<dbReference type="STRING" id="933388.S8ANG9"/>
<feature type="compositionally biased region" description="Low complexity" evidence="7">
    <location>
        <begin position="1"/>
        <end position="19"/>
    </location>
</feature>
<dbReference type="GO" id="GO:0005634">
    <property type="term" value="C:nucleus"/>
    <property type="evidence" value="ECO:0007669"/>
    <property type="project" value="UniProtKB-SubCell"/>
</dbReference>
<gene>
    <name evidence="9" type="ORF">PDE_02381</name>
</gene>
<evidence type="ECO:0000256" key="1">
    <source>
        <dbReference type="ARBA" id="ARBA00002212"/>
    </source>
</evidence>
<reference evidence="9 10" key="1">
    <citation type="journal article" date="2013" name="PLoS ONE">
        <title>Genomic and secretomic analyses reveal unique features of the lignocellulolytic enzyme system of Penicillium decumbens.</title>
        <authorList>
            <person name="Liu G."/>
            <person name="Zhang L."/>
            <person name="Wei X."/>
            <person name="Zou G."/>
            <person name="Qin Y."/>
            <person name="Ma L."/>
            <person name="Li J."/>
            <person name="Zheng H."/>
            <person name="Wang S."/>
            <person name="Wang C."/>
            <person name="Xun L."/>
            <person name="Zhao G.-P."/>
            <person name="Zhou Z."/>
            <person name="Qu Y."/>
        </authorList>
    </citation>
    <scope>NUCLEOTIDE SEQUENCE [LARGE SCALE GENOMIC DNA]</scope>
    <source>
        <strain evidence="10">114-2 / CGMCC 5302</strain>
    </source>
</reference>
<proteinExistence type="inferred from homology"/>
<evidence type="ECO:0000256" key="6">
    <source>
        <dbReference type="ARBA" id="ARBA00025877"/>
    </source>
</evidence>
<keyword evidence="5" id="KW-0539">Nucleus</keyword>
<dbReference type="Proteomes" id="UP000019376">
    <property type="component" value="Unassembled WGS sequence"/>
</dbReference>
<accession>S8ANG9</accession>
<name>S8ANG9_PENO1</name>
<comment type="similarity">
    <text evidence="3">Belongs to the CHZ1 family.</text>
</comment>
<protein>
    <recommendedName>
        <fullName evidence="8">Histone chaperone domain-containing protein</fullName>
    </recommendedName>
</protein>
<comment type="function">
    <text evidence="1">Forms a chaperone-bound H2A.Z-H2B complex that acts as a source for SWR1 complex-dependent H2A to H2A.Z histone replacement in chromatin.</text>
</comment>
<evidence type="ECO:0000256" key="2">
    <source>
        <dbReference type="ARBA" id="ARBA00004123"/>
    </source>
</evidence>
<dbReference type="HOGENOM" id="CLU_130004_1_1_1"/>
<dbReference type="EMBL" id="KB644410">
    <property type="protein sequence ID" value="EPS27438.1"/>
    <property type="molecule type" value="Genomic_DNA"/>
</dbReference>
<feature type="compositionally biased region" description="Basic and acidic residues" evidence="7">
    <location>
        <begin position="82"/>
        <end position="91"/>
    </location>
</feature>
<feature type="region of interest" description="Disordered" evidence="7">
    <location>
        <begin position="1"/>
        <end position="114"/>
    </location>
</feature>
<evidence type="ECO:0000256" key="5">
    <source>
        <dbReference type="ARBA" id="ARBA00023242"/>
    </source>
</evidence>
<keyword evidence="10" id="KW-1185">Reference proteome</keyword>